<protein>
    <submittedName>
        <fullName evidence="2">Uncharacterized protein</fullName>
    </submittedName>
</protein>
<proteinExistence type="predicted"/>
<sequence>MAAVLVFLLLAAGWVATQVSARVSAPPPADDPIELVTGPAGPACWVVGRVGDGLAEAGPCIDPAEFRGDVLRRGSVDRTA</sequence>
<evidence type="ECO:0000313" key="3">
    <source>
        <dbReference type="Proteomes" id="UP001500457"/>
    </source>
</evidence>
<evidence type="ECO:0000313" key="2">
    <source>
        <dbReference type="EMBL" id="GAA4866823.1"/>
    </source>
</evidence>
<accession>A0ABP9E557</accession>
<dbReference type="Proteomes" id="UP001500457">
    <property type="component" value="Unassembled WGS sequence"/>
</dbReference>
<name>A0ABP9E557_9PSEU</name>
<keyword evidence="1" id="KW-0732">Signal</keyword>
<gene>
    <name evidence="2" type="ORF">GCM10023203_14080</name>
</gene>
<organism evidence="2 3">
    <name type="scientific">Actinomycetospora straminea</name>
    <dbReference type="NCBI Taxonomy" id="663607"/>
    <lineage>
        <taxon>Bacteria</taxon>
        <taxon>Bacillati</taxon>
        <taxon>Actinomycetota</taxon>
        <taxon>Actinomycetes</taxon>
        <taxon>Pseudonocardiales</taxon>
        <taxon>Pseudonocardiaceae</taxon>
        <taxon>Actinomycetospora</taxon>
    </lineage>
</organism>
<dbReference type="EMBL" id="BAABHQ010000002">
    <property type="protein sequence ID" value="GAA4866823.1"/>
    <property type="molecule type" value="Genomic_DNA"/>
</dbReference>
<comment type="caution">
    <text evidence="2">The sequence shown here is derived from an EMBL/GenBank/DDBJ whole genome shotgun (WGS) entry which is preliminary data.</text>
</comment>
<evidence type="ECO:0000256" key="1">
    <source>
        <dbReference type="SAM" id="SignalP"/>
    </source>
</evidence>
<feature type="signal peptide" evidence="1">
    <location>
        <begin position="1"/>
        <end position="21"/>
    </location>
</feature>
<feature type="chain" id="PRO_5045749208" evidence="1">
    <location>
        <begin position="22"/>
        <end position="80"/>
    </location>
</feature>
<keyword evidence="3" id="KW-1185">Reference proteome</keyword>
<reference evidence="3" key="1">
    <citation type="journal article" date="2019" name="Int. J. Syst. Evol. Microbiol.">
        <title>The Global Catalogue of Microorganisms (GCM) 10K type strain sequencing project: providing services to taxonomists for standard genome sequencing and annotation.</title>
        <authorList>
            <consortium name="The Broad Institute Genomics Platform"/>
            <consortium name="The Broad Institute Genome Sequencing Center for Infectious Disease"/>
            <person name="Wu L."/>
            <person name="Ma J."/>
        </authorList>
    </citation>
    <scope>NUCLEOTIDE SEQUENCE [LARGE SCALE GENOMIC DNA]</scope>
    <source>
        <strain evidence="3">JCM 17983</strain>
    </source>
</reference>